<keyword evidence="3" id="KW-1185">Reference proteome</keyword>
<reference evidence="3" key="1">
    <citation type="submission" date="2013-08" db="EMBL/GenBank/DDBJ databases">
        <title>Genome sequencing of Arenimonas donghaensis.</title>
        <authorList>
            <person name="Chen F."/>
            <person name="Wang G."/>
        </authorList>
    </citation>
    <scope>NUCLEOTIDE SEQUENCE [LARGE SCALE GENOMIC DNA]</scope>
    <source>
        <strain evidence="3">HO3-R19</strain>
    </source>
</reference>
<dbReference type="STRING" id="1121014.N788_12875"/>
<evidence type="ECO:0000313" key="3">
    <source>
        <dbReference type="Proteomes" id="UP000029085"/>
    </source>
</evidence>
<dbReference type="RefSeq" id="WP_051924501.1">
    <property type="nucleotide sequence ID" value="NZ_AVCJ01000015.1"/>
</dbReference>
<evidence type="ECO:0000313" key="2">
    <source>
        <dbReference type="EMBL" id="KFL36453.1"/>
    </source>
</evidence>
<reference evidence="2 3" key="2">
    <citation type="journal article" date="2015" name="Stand. Genomic Sci.">
        <title>High quality draft genomic sequence of Arenimonas donghaensis DSM 18148(T).</title>
        <authorList>
            <person name="Chen F."/>
            <person name="Wang H."/>
            <person name="Cao Y."/>
            <person name="Li X."/>
            <person name="Wang G."/>
        </authorList>
    </citation>
    <scope>NUCLEOTIDE SEQUENCE [LARGE SCALE GENOMIC DNA]</scope>
    <source>
        <strain evidence="2 3">HO3-R19</strain>
    </source>
</reference>
<dbReference type="AlphaFoldDB" id="A0A087MHV0"/>
<dbReference type="EMBL" id="AVCJ01000015">
    <property type="protein sequence ID" value="KFL36453.1"/>
    <property type="molecule type" value="Genomic_DNA"/>
</dbReference>
<evidence type="ECO:0000256" key="1">
    <source>
        <dbReference type="SAM" id="MobiDB-lite"/>
    </source>
</evidence>
<feature type="region of interest" description="Disordered" evidence="1">
    <location>
        <begin position="99"/>
        <end position="134"/>
    </location>
</feature>
<proteinExistence type="predicted"/>
<gene>
    <name evidence="2" type="ORF">N788_12875</name>
</gene>
<dbReference type="PATRIC" id="fig|1121014.3.peg.1641"/>
<feature type="compositionally biased region" description="Acidic residues" evidence="1">
    <location>
        <begin position="101"/>
        <end position="116"/>
    </location>
</feature>
<feature type="compositionally biased region" description="Low complexity" evidence="1">
    <location>
        <begin position="117"/>
        <end position="129"/>
    </location>
</feature>
<name>A0A087MHV0_9GAMM</name>
<comment type="caution">
    <text evidence="2">The sequence shown here is derived from an EMBL/GenBank/DDBJ whole genome shotgun (WGS) entry which is preliminary data.</text>
</comment>
<dbReference type="OrthoDB" id="6027991at2"/>
<organism evidence="2 3">
    <name type="scientific">Arenimonas donghaensis DSM 18148 = HO3-R19</name>
    <dbReference type="NCBI Taxonomy" id="1121014"/>
    <lineage>
        <taxon>Bacteria</taxon>
        <taxon>Pseudomonadati</taxon>
        <taxon>Pseudomonadota</taxon>
        <taxon>Gammaproteobacteria</taxon>
        <taxon>Lysobacterales</taxon>
        <taxon>Lysobacteraceae</taxon>
        <taxon>Arenimonas</taxon>
    </lineage>
</organism>
<protein>
    <submittedName>
        <fullName evidence="2">Uncharacterized protein</fullName>
    </submittedName>
</protein>
<dbReference type="Proteomes" id="UP000029085">
    <property type="component" value="Unassembled WGS sequence"/>
</dbReference>
<accession>A0A087MHV0</accession>
<sequence>MSLKQRLAAVHEAETHCVERRLQISDTREHLRHELHRSATPTRILVSGVALGFAVGLKEPKGAHQSLAGKVLGGPVFSMVLEAVLPGIVAGITAAAGLQSSEEEDLAEDTSEEEATAEAAALEEAAAEQARAEEAAEQAAVAAAAAKVAKVAKARKAARAKAAKARKADDGQA</sequence>